<dbReference type="SUPFAM" id="SSF51182">
    <property type="entry name" value="RmlC-like cupins"/>
    <property type="match status" value="1"/>
</dbReference>
<dbReference type="CDD" id="cd07010">
    <property type="entry name" value="cupin_PMI_type_I_N_bac"/>
    <property type="match status" value="1"/>
</dbReference>
<reference evidence="3" key="1">
    <citation type="submission" date="2022-06" db="EMBL/GenBank/DDBJ databases">
        <title>Genomic Encyclopedia of Archaeal and Bacterial Type Strains, Phase II (KMG-II): from individual species to whole genera.</title>
        <authorList>
            <person name="Goeker M."/>
        </authorList>
    </citation>
    <scope>NUCLEOTIDE SEQUENCE</scope>
    <source>
        <strain evidence="3">DSM 43935</strain>
    </source>
</reference>
<keyword evidence="3" id="KW-0413">Isomerase</keyword>
<organism evidence="3 4">
    <name type="scientific">Goodfellowiella coeruleoviolacea</name>
    <dbReference type="NCBI Taxonomy" id="334858"/>
    <lineage>
        <taxon>Bacteria</taxon>
        <taxon>Bacillati</taxon>
        <taxon>Actinomycetota</taxon>
        <taxon>Actinomycetes</taxon>
        <taxon>Pseudonocardiales</taxon>
        <taxon>Pseudonocardiaceae</taxon>
        <taxon>Goodfellowiella</taxon>
    </lineage>
</organism>
<dbReference type="PANTHER" id="PTHR42742:SF3">
    <property type="entry name" value="FRUCTOKINASE"/>
    <property type="match status" value="1"/>
</dbReference>
<dbReference type="PANTHER" id="PTHR42742">
    <property type="entry name" value="TRANSCRIPTIONAL REPRESSOR MPRA"/>
    <property type="match status" value="1"/>
</dbReference>
<dbReference type="GO" id="GO:0046872">
    <property type="term" value="F:metal ion binding"/>
    <property type="evidence" value="ECO:0007669"/>
    <property type="project" value="UniProtKB-KW"/>
</dbReference>
<name>A0AAE3KHK8_9PSEU</name>
<protein>
    <submittedName>
        <fullName evidence="3">Mannose-6-phosphate isomerase</fullName>
    </submittedName>
</protein>
<dbReference type="AlphaFoldDB" id="A0AAE3KHK8"/>
<sequence length="360" mass="37698">MSMSPLELPPNQPRQFYRGGAAIAALRQLAPGPDEYRPEDWVASTTALFGKDPEGLATLPDGRTLRDAVAADPVGWLGAEHVAAFGADPALLVKLLHAGQRLPVHCHPDNAFAARHLGCRHGKTEAWVVLDTDSDTADTPDPTVYIGLRDGADEDTVRHWVSTQDSEGMLAALNPVRVAAGDTVLVPAGLPHAIGAGVFVVEVQQAADMSVLLEWRDFVPGPDTAHLGLGYATALACVDHTAWPPERIATLLRHTAGDPGPVVDLFGADADPFFRAQRLHPGTGLDLAPSYAVLVALTGTGTLRTGRGETLHLRRGSTVVVPHAAGPTTLTGADLVVVRCQPPPPGPASAAADATRGEGR</sequence>
<evidence type="ECO:0000313" key="4">
    <source>
        <dbReference type="Proteomes" id="UP001206128"/>
    </source>
</evidence>
<keyword evidence="2" id="KW-0862">Zinc</keyword>
<dbReference type="EMBL" id="JAMTCK010000008">
    <property type="protein sequence ID" value="MCP2166987.1"/>
    <property type="molecule type" value="Genomic_DNA"/>
</dbReference>
<keyword evidence="4" id="KW-1185">Reference proteome</keyword>
<evidence type="ECO:0000313" key="3">
    <source>
        <dbReference type="EMBL" id="MCP2166987.1"/>
    </source>
</evidence>
<evidence type="ECO:0000256" key="1">
    <source>
        <dbReference type="ARBA" id="ARBA00022723"/>
    </source>
</evidence>
<evidence type="ECO:0000256" key="2">
    <source>
        <dbReference type="ARBA" id="ARBA00022833"/>
    </source>
</evidence>
<dbReference type="InterPro" id="IPR011051">
    <property type="entry name" value="RmlC_Cupin_sf"/>
</dbReference>
<dbReference type="GO" id="GO:0016853">
    <property type="term" value="F:isomerase activity"/>
    <property type="evidence" value="ECO:0007669"/>
    <property type="project" value="UniProtKB-KW"/>
</dbReference>
<dbReference type="Gene3D" id="2.60.120.10">
    <property type="entry name" value="Jelly Rolls"/>
    <property type="match status" value="2"/>
</dbReference>
<dbReference type="InterPro" id="IPR051804">
    <property type="entry name" value="Carb_Metab_Reg_Kinase/Isom"/>
</dbReference>
<accession>A0AAE3KHK8</accession>
<proteinExistence type="predicted"/>
<dbReference type="InterPro" id="IPR014710">
    <property type="entry name" value="RmlC-like_jellyroll"/>
</dbReference>
<comment type="caution">
    <text evidence="3">The sequence shown here is derived from an EMBL/GenBank/DDBJ whole genome shotgun (WGS) entry which is preliminary data.</text>
</comment>
<dbReference type="Proteomes" id="UP001206128">
    <property type="component" value="Unassembled WGS sequence"/>
</dbReference>
<keyword evidence="1" id="KW-0479">Metal-binding</keyword>
<gene>
    <name evidence="3" type="ORF">LX83_003859</name>
</gene>